<evidence type="ECO:0000313" key="2">
    <source>
        <dbReference type="EMBL" id="RZB30980.1"/>
    </source>
</evidence>
<dbReference type="Pfam" id="PF13751">
    <property type="entry name" value="DDE_Tnp_1_6"/>
    <property type="match status" value="1"/>
</dbReference>
<name>A0A8B3S320_9EURY</name>
<protein>
    <recommendedName>
        <fullName evidence="1">Transposase DDE domain-containing protein</fullName>
    </recommendedName>
</protein>
<accession>A0A8B3S320</accession>
<gene>
    <name evidence="2" type="ORF">AEth_00934</name>
</gene>
<feature type="domain" description="Transposase DDE" evidence="1">
    <location>
        <begin position="67"/>
        <end position="146"/>
    </location>
</feature>
<sequence>MKGKKQKNNPYSKNKFEYDEKRDCFICPNEEVLIKKGGSMNTMARYSINITGQIVRSVYLEWISAGKGKMKQITSDEYEAERLWMADKMRSEEGKEEYKKRKETVEWPFGNIKQNLGLREFLTRGVENVKNEFNLVCISHNLTVLWGKMGRKLDCTFGCGICF</sequence>
<evidence type="ECO:0000259" key="1">
    <source>
        <dbReference type="Pfam" id="PF13751"/>
    </source>
</evidence>
<dbReference type="PANTHER" id="PTHR33408:SF2">
    <property type="entry name" value="TRANSPOSASE DDE DOMAIN-CONTAINING PROTEIN"/>
    <property type="match status" value="1"/>
</dbReference>
<comment type="caution">
    <text evidence="2">The sequence shown here is derived from an EMBL/GenBank/DDBJ whole genome shotgun (WGS) entry which is preliminary data.</text>
</comment>
<reference evidence="3" key="1">
    <citation type="submission" date="2019-01" db="EMBL/GenBank/DDBJ databases">
        <title>Anaerobic oxidation of ethane by archaea from a marine hydrocarbon seep.</title>
        <authorList>
            <person name="Musat F."/>
        </authorList>
    </citation>
    <scope>NUCLEOTIDE SEQUENCE [LARGE SCALE GENOMIC DNA]</scope>
</reference>
<dbReference type="InterPro" id="IPR025668">
    <property type="entry name" value="Tnp_DDE_dom"/>
</dbReference>
<dbReference type="EMBL" id="RPGO01000024">
    <property type="protein sequence ID" value="RZB30980.1"/>
    <property type="molecule type" value="Genomic_DNA"/>
</dbReference>
<evidence type="ECO:0000313" key="3">
    <source>
        <dbReference type="Proteomes" id="UP000291831"/>
    </source>
</evidence>
<dbReference type="PANTHER" id="PTHR33408">
    <property type="entry name" value="TRANSPOSASE"/>
    <property type="match status" value="1"/>
</dbReference>
<dbReference type="AlphaFoldDB" id="A0A8B3S320"/>
<dbReference type="Proteomes" id="UP000291831">
    <property type="component" value="Unassembled WGS sequence"/>
</dbReference>
<proteinExistence type="predicted"/>
<organism evidence="2 3">
    <name type="scientific">Candidatus Argoarchaeum ethanivorans</name>
    <dbReference type="NCBI Taxonomy" id="2608793"/>
    <lineage>
        <taxon>Archaea</taxon>
        <taxon>Methanobacteriati</taxon>
        <taxon>Methanobacteriota</taxon>
        <taxon>Stenosarchaea group</taxon>
        <taxon>Methanomicrobia</taxon>
        <taxon>Methanosarcinales</taxon>
        <taxon>Methanosarcinales incertae sedis</taxon>
        <taxon>GOM Arc I cluster</taxon>
        <taxon>Candidatus Argoarchaeum</taxon>
    </lineage>
</organism>